<dbReference type="AlphaFoldDB" id="A0A379GAZ8"/>
<name>A0A379GAZ8_9BACT</name>
<evidence type="ECO:0000313" key="2">
    <source>
        <dbReference type="EMBL" id="SUC37683.1"/>
    </source>
</evidence>
<protein>
    <recommendedName>
        <fullName evidence="4">Lipoprotein</fullName>
    </recommendedName>
</protein>
<accession>A0A379GAZ8</accession>
<proteinExistence type="predicted"/>
<organism evidence="2 3">
    <name type="scientific">Prevotella pallens</name>
    <dbReference type="NCBI Taxonomy" id="60133"/>
    <lineage>
        <taxon>Bacteria</taxon>
        <taxon>Pseudomonadati</taxon>
        <taxon>Bacteroidota</taxon>
        <taxon>Bacteroidia</taxon>
        <taxon>Bacteroidales</taxon>
        <taxon>Prevotellaceae</taxon>
        <taxon>Prevotella</taxon>
    </lineage>
</organism>
<evidence type="ECO:0000313" key="3">
    <source>
        <dbReference type="Proteomes" id="UP000254235"/>
    </source>
</evidence>
<sequence length="187" mass="22056">MKYYICTLAAIIAIFIASSCKAQSKLPDSVYPDSNSSVSYCKLNDSTLNVMITINHYKFIDEYSIIRNISYHKYLPSYLGKYRNSLIFINGESVNYRLITVYTLIDKKIVKDMYEMELCSNRKDHKEKYIFFYRGCPIRISSNINRVLFRKIASKRMRINSKDISFISSCNNRFRLYFLDGRNIILE</sequence>
<evidence type="ECO:0008006" key="4">
    <source>
        <dbReference type="Google" id="ProtNLM"/>
    </source>
</evidence>
<evidence type="ECO:0000256" key="1">
    <source>
        <dbReference type="SAM" id="SignalP"/>
    </source>
</evidence>
<feature type="signal peptide" evidence="1">
    <location>
        <begin position="1"/>
        <end position="22"/>
    </location>
</feature>
<gene>
    <name evidence="2" type="ORF">NCTC13043_02179</name>
</gene>
<dbReference type="Proteomes" id="UP000254235">
    <property type="component" value="Unassembled WGS sequence"/>
</dbReference>
<keyword evidence="1" id="KW-0732">Signal</keyword>
<dbReference type="EMBL" id="UGTP01000003">
    <property type="protein sequence ID" value="SUC37683.1"/>
    <property type="molecule type" value="Genomic_DNA"/>
</dbReference>
<reference evidence="2 3" key="1">
    <citation type="submission" date="2018-06" db="EMBL/GenBank/DDBJ databases">
        <authorList>
            <consortium name="Pathogen Informatics"/>
            <person name="Doyle S."/>
        </authorList>
    </citation>
    <scope>NUCLEOTIDE SEQUENCE [LARGE SCALE GENOMIC DNA]</scope>
    <source>
        <strain evidence="2 3">NCTC13043</strain>
    </source>
</reference>
<dbReference type="PROSITE" id="PS51257">
    <property type="entry name" value="PROKAR_LIPOPROTEIN"/>
    <property type="match status" value="1"/>
</dbReference>
<feature type="chain" id="PRO_5016978915" description="Lipoprotein" evidence="1">
    <location>
        <begin position="23"/>
        <end position="187"/>
    </location>
</feature>